<dbReference type="KEGG" id="tmz:Tmz1t_3772"/>
<dbReference type="HOGENOM" id="CLU_041762_0_1_4"/>
<name>C4KCH2_THASP</name>
<dbReference type="CAZy" id="GT4">
    <property type="family name" value="Glycosyltransferase Family 4"/>
</dbReference>
<dbReference type="eggNOG" id="COG0438">
    <property type="taxonomic scope" value="Bacteria"/>
</dbReference>
<evidence type="ECO:0000256" key="1">
    <source>
        <dbReference type="ARBA" id="ARBA00022676"/>
    </source>
</evidence>
<sequence>MKKVLIWGRYGNYGPDYPRNRVIESVLRSLGCEVSRFLPALSATADLEYALRNLLERSHRPDLVWVPCFRQRDLAAAARYARRQRVPLVFDPLISAYDKQVNEKHKFAADSAKARKLLEWESRLFQLPDWLIADTEGHADYFHATHGVERARIRVIPVGAEESLFTPQPWPHKPADAPLELAFFGTFIGLQGVDVLAQAILHYDGPPTHWRLIGEGPMKAECERLLAPLAGATGPSRVSVEGWGPLPELPGRLASADAILGIFGTSDKALRVIPNKVYQGLAIGRAVLTAATPAFTPELRADENNGLLWAIPGNPDSIRTAVERLHQRRSETWAIGAAARSTYEQHFSNRVIRDVLSILLTADTRPTAR</sequence>
<evidence type="ECO:0000259" key="3">
    <source>
        <dbReference type="Pfam" id="PF13579"/>
    </source>
</evidence>
<dbReference type="PANTHER" id="PTHR12526:SF510">
    <property type="entry name" value="D-INOSITOL 3-PHOSPHATE GLYCOSYLTRANSFERASE"/>
    <property type="match status" value="1"/>
</dbReference>
<gene>
    <name evidence="4" type="ordered locus">Tmz1t_3772</name>
</gene>
<dbReference type="SUPFAM" id="SSF53756">
    <property type="entry name" value="UDP-Glycosyltransferase/glycogen phosphorylase"/>
    <property type="match status" value="1"/>
</dbReference>
<accession>C4KCH2</accession>
<dbReference type="PANTHER" id="PTHR12526">
    <property type="entry name" value="GLYCOSYLTRANSFERASE"/>
    <property type="match status" value="1"/>
</dbReference>
<feature type="domain" description="Glycosyltransferase subfamily 4-like N-terminal" evidence="3">
    <location>
        <begin position="27"/>
        <end position="159"/>
    </location>
</feature>
<dbReference type="AlphaFoldDB" id="C4KCH2"/>
<protein>
    <submittedName>
        <fullName evidence="4">Glycosyltransferase</fullName>
    </submittedName>
</protein>
<reference evidence="5" key="1">
    <citation type="submission" date="2009-05" db="EMBL/GenBank/DDBJ databases">
        <title>Complete sequence of chromosome of Thauera sp. MZ1T.</title>
        <authorList>
            <consortium name="US DOE Joint Genome Institute"/>
            <person name="Lucas S."/>
            <person name="Copeland A."/>
            <person name="Lapidus A."/>
            <person name="Glavina del Rio T."/>
            <person name="Dalin E."/>
            <person name="Tice H."/>
            <person name="Bruce D."/>
            <person name="Goodwin L."/>
            <person name="Pitluck S."/>
            <person name="Sims D."/>
            <person name="Brettin T."/>
            <person name="Detter J.C."/>
            <person name="Han C."/>
            <person name="Larimer F."/>
            <person name="Land M."/>
            <person name="Hauser L."/>
            <person name="Kyrpides N."/>
            <person name="Mikhailova N."/>
            <person name="Sayler G.S."/>
        </authorList>
    </citation>
    <scope>NUCLEOTIDE SEQUENCE [LARGE SCALE GENOMIC DNA]</scope>
    <source>
        <strain evidence="5">MZ1T</strain>
    </source>
</reference>
<dbReference type="GO" id="GO:0016757">
    <property type="term" value="F:glycosyltransferase activity"/>
    <property type="evidence" value="ECO:0007669"/>
    <property type="project" value="UniProtKB-KW"/>
</dbReference>
<keyword evidence="1" id="KW-0328">Glycosyltransferase</keyword>
<dbReference type="Gene3D" id="3.40.50.2000">
    <property type="entry name" value="Glycogen Phosphorylase B"/>
    <property type="match status" value="2"/>
</dbReference>
<dbReference type="Proteomes" id="UP000002186">
    <property type="component" value="Chromosome"/>
</dbReference>
<keyword evidence="2 4" id="KW-0808">Transferase</keyword>
<dbReference type="EMBL" id="CP001281">
    <property type="protein sequence ID" value="ACR02363.1"/>
    <property type="molecule type" value="Genomic_DNA"/>
</dbReference>
<dbReference type="STRING" id="85643.Tmz1t_3772"/>
<evidence type="ECO:0000256" key="2">
    <source>
        <dbReference type="ARBA" id="ARBA00022679"/>
    </source>
</evidence>
<dbReference type="RefSeq" id="WP_012586125.1">
    <property type="nucleotide sequence ID" value="NC_011662.2"/>
</dbReference>
<organism evidence="4 5">
    <name type="scientific">Thauera aminoaromatica</name>
    <dbReference type="NCBI Taxonomy" id="164330"/>
    <lineage>
        <taxon>Bacteria</taxon>
        <taxon>Pseudomonadati</taxon>
        <taxon>Pseudomonadota</taxon>
        <taxon>Betaproteobacteria</taxon>
        <taxon>Rhodocyclales</taxon>
        <taxon>Zoogloeaceae</taxon>
        <taxon>Thauera</taxon>
    </lineage>
</organism>
<dbReference type="Pfam" id="PF13692">
    <property type="entry name" value="Glyco_trans_1_4"/>
    <property type="match status" value="1"/>
</dbReference>
<dbReference type="Pfam" id="PF13579">
    <property type="entry name" value="Glyco_trans_4_4"/>
    <property type="match status" value="1"/>
</dbReference>
<reference evidence="4 5" key="2">
    <citation type="journal article" date="2012" name="Stand. Genomic Sci.">
        <title>Complete genome sequence of Thauera aminoaromatica strain MZ1T.</title>
        <authorList>
            <person name="Jiang K."/>
            <person name="Sanseverino J."/>
            <person name="Chauhan A."/>
            <person name="Lucas S."/>
            <person name="Copeland A."/>
            <person name="Lapidus A."/>
            <person name="Del Rio T.G."/>
            <person name="Dalin E."/>
            <person name="Tice H."/>
            <person name="Bruce D."/>
            <person name="Goodwin L."/>
            <person name="Pitluck S."/>
            <person name="Sims D."/>
            <person name="Brettin T."/>
            <person name="Detter J.C."/>
            <person name="Han C."/>
            <person name="Chang Y.J."/>
            <person name="Larimer F."/>
            <person name="Land M."/>
            <person name="Hauser L."/>
            <person name="Kyrpides N.C."/>
            <person name="Mikhailova N."/>
            <person name="Moser S."/>
            <person name="Jegier P."/>
            <person name="Close D."/>
            <person name="Debruyn J.M."/>
            <person name="Wang Y."/>
            <person name="Layton A.C."/>
            <person name="Allen M.S."/>
            <person name="Sayler G.S."/>
        </authorList>
    </citation>
    <scope>NUCLEOTIDE SEQUENCE [LARGE SCALE GENOMIC DNA]</scope>
    <source>
        <strain evidence="4 5">MZ1T</strain>
    </source>
</reference>
<evidence type="ECO:0000313" key="5">
    <source>
        <dbReference type="Proteomes" id="UP000002186"/>
    </source>
</evidence>
<keyword evidence="5" id="KW-1185">Reference proteome</keyword>
<dbReference type="OrthoDB" id="9790710at2"/>
<proteinExistence type="predicted"/>
<dbReference type="InterPro" id="IPR028098">
    <property type="entry name" value="Glyco_trans_4-like_N"/>
</dbReference>
<evidence type="ECO:0000313" key="4">
    <source>
        <dbReference type="EMBL" id="ACR02363.1"/>
    </source>
</evidence>